<evidence type="ECO:0000256" key="9">
    <source>
        <dbReference type="ARBA" id="ARBA00022692"/>
    </source>
</evidence>
<evidence type="ECO:0000256" key="4">
    <source>
        <dbReference type="ARBA" id="ARBA00010441"/>
    </source>
</evidence>
<feature type="transmembrane region" description="Helical" evidence="18">
    <location>
        <begin position="156"/>
        <end position="174"/>
    </location>
</feature>
<evidence type="ECO:0000256" key="7">
    <source>
        <dbReference type="ARBA" id="ARBA00022516"/>
    </source>
</evidence>
<evidence type="ECO:0000256" key="10">
    <source>
        <dbReference type="ARBA" id="ARBA00022989"/>
    </source>
</evidence>
<evidence type="ECO:0000256" key="11">
    <source>
        <dbReference type="ARBA" id="ARBA00023098"/>
    </source>
</evidence>
<dbReference type="InterPro" id="IPR043130">
    <property type="entry name" value="CDP-OH_PTrfase_TM_dom"/>
</dbReference>
<dbReference type="RefSeq" id="WP_069974303.1">
    <property type="nucleotide sequence ID" value="NZ_CP017269.1"/>
</dbReference>
<dbReference type="GO" id="GO:0006655">
    <property type="term" value="P:phosphatidylglycerol biosynthetic process"/>
    <property type="evidence" value="ECO:0007669"/>
    <property type="project" value="UniProtKB-UniPathway"/>
</dbReference>
<dbReference type="NCBIfam" id="TIGR00560">
    <property type="entry name" value="pgsA"/>
    <property type="match status" value="1"/>
</dbReference>
<feature type="transmembrane region" description="Helical" evidence="18">
    <location>
        <begin position="131"/>
        <end position="150"/>
    </location>
</feature>
<evidence type="ECO:0000256" key="6">
    <source>
        <dbReference type="ARBA" id="ARBA00014944"/>
    </source>
</evidence>
<feature type="transmembrane region" description="Helical" evidence="18">
    <location>
        <begin position="94"/>
        <end position="119"/>
    </location>
</feature>
<keyword evidence="7" id="KW-0444">Lipid biosynthesis</keyword>
<name>A0A1D8GCU3_9FIRM</name>
<evidence type="ECO:0000256" key="18">
    <source>
        <dbReference type="SAM" id="Phobius"/>
    </source>
</evidence>
<evidence type="ECO:0000256" key="14">
    <source>
        <dbReference type="ARBA" id="ARBA00023264"/>
    </source>
</evidence>
<dbReference type="PANTHER" id="PTHR14269:SF62">
    <property type="entry name" value="CDP-DIACYLGLYCEROL--GLYCEROL-3-PHOSPHATE 3-PHOSPHATIDYLTRANSFERASE 1, CHLOROPLASTIC"/>
    <property type="match status" value="1"/>
</dbReference>
<keyword evidence="20" id="KW-1185">Reference proteome</keyword>
<evidence type="ECO:0000256" key="2">
    <source>
        <dbReference type="ARBA" id="ARBA00004141"/>
    </source>
</evidence>
<keyword evidence="9 18" id="KW-0812">Transmembrane</keyword>
<dbReference type="GO" id="GO:0008444">
    <property type="term" value="F:CDP-diacylglycerol-glycerol-3-phosphate 3-phosphatidyltransferase activity"/>
    <property type="evidence" value="ECO:0007669"/>
    <property type="project" value="UniProtKB-UniRule"/>
</dbReference>
<comment type="function">
    <text evidence="1">This protein catalyzes the committed step to the synthesis of the acidic phospholipids.</text>
</comment>
<keyword evidence="10 18" id="KW-1133">Transmembrane helix</keyword>
<dbReference type="STRING" id="1424294.Gferi_03535"/>
<comment type="catalytic activity">
    <reaction evidence="15">
        <text>a CDP-1,2-diacyl-sn-glycerol + sn-glycerol 3-phosphate = a 1,2-diacyl-sn-glycero-3-phospho-(1'-sn-glycero-3'-phosphate) + CMP + H(+)</text>
        <dbReference type="Rhea" id="RHEA:12593"/>
        <dbReference type="ChEBI" id="CHEBI:15378"/>
        <dbReference type="ChEBI" id="CHEBI:57597"/>
        <dbReference type="ChEBI" id="CHEBI:58332"/>
        <dbReference type="ChEBI" id="CHEBI:60110"/>
        <dbReference type="ChEBI" id="CHEBI:60377"/>
        <dbReference type="EC" id="2.7.8.5"/>
    </reaction>
</comment>
<gene>
    <name evidence="19" type="ORF">Gferi_03535</name>
</gene>
<reference evidence="19 20" key="1">
    <citation type="submission" date="2016-09" db="EMBL/GenBank/DDBJ databases">
        <title>Genomic analysis reveals versatility of anaerobic energy metabolism of Geosporobacter ferrireducens IRF9 of phylum Firmicutes.</title>
        <authorList>
            <person name="Kim S.-J."/>
        </authorList>
    </citation>
    <scope>NUCLEOTIDE SEQUENCE [LARGE SCALE GENOMIC DNA]</scope>
    <source>
        <strain evidence="19 20">IRF9</strain>
    </source>
</reference>
<evidence type="ECO:0000256" key="3">
    <source>
        <dbReference type="ARBA" id="ARBA00005042"/>
    </source>
</evidence>
<dbReference type="InterPro" id="IPR050324">
    <property type="entry name" value="CDP-alcohol_PTase-I"/>
</dbReference>
<evidence type="ECO:0000313" key="19">
    <source>
        <dbReference type="EMBL" id="AOT68731.1"/>
    </source>
</evidence>
<evidence type="ECO:0000256" key="13">
    <source>
        <dbReference type="ARBA" id="ARBA00023209"/>
    </source>
</evidence>
<keyword evidence="11" id="KW-0443">Lipid metabolism</keyword>
<keyword evidence="8 17" id="KW-0808">Transferase</keyword>
<dbReference type="EMBL" id="CP017269">
    <property type="protein sequence ID" value="AOT68731.1"/>
    <property type="molecule type" value="Genomic_DNA"/>
</dbReference>
<evidence type="ECO:0000256" key="15">
    <source>
        <dbReference type="ARBA" id="ARBA00048586"/>
    </source>
</evidence>
<dbReference type="Gene3D" id="1.20.120.1760">
    <property type="match status" value="1"/>
</dbReference>
<accession>A0A1D8GCU3</accession>
<comment type="similarity">
    <text evidence="4 17">Belongs to the CDP-alcohol phosphatidyltransferase class-I family.</text>
</comment>
<dbReference type="PIRSF" id="PIRSF000847">
    <property type="entry name" value="Phos_ph_gly_syn"/>
    <property type="match status" value="1"/>
</dbReference>
<keyword evidence="12 18" id="KW-0472">Membrane</keyword>
<evidence type="ECO:0000256" key="1">
    <source>
        <dbReference type="ARBA" id="ARBA00003973"/>
    </source>
</evidence>
<protein>
    <recommendedName>
        <fullName evidence="6 16">CDP-diacylglycerol--glycerol-3-phosphate 3-phosphatidyltransferase</fullName>
        <ecNumber evidence="5 16">2.7.8.5</ecNumber>
    </recommendedName>
</protein>
<proteinExistence type="inferred from homology"/>
<dbReference type="InterPro" id="IPR000462">
    <property type="entry name" value="CDP-OH_P_trans"/>
</dbReference>
<dbReference type="PANTHER" id="PTHR14269">
    <property type="entry name" value="CDP-DIACYLGLYCEROL--GLYCEROL-3-PHOSPHATE 3-PHOSPHATIDYLTRANSFERASE-RELATED"/>
    <property type="match status" value="1"/>
</dbReference>
<organism evidence="19 20">
    <name type="scientific">Geosporobacter ferrireducens</name>
    <dbReference type="NCBI Taxonomy" id="1424294"/>
    <lineage>
        <taxon>Bacteria</taxon>
        <taxon>Bacillati</taxon>
        <taxon>Bacillota</taxon>
        <taxon>Clostridia</taxon>
        <taxon>Peptostreptococcales</taxon>
        <taxon>Thermotaleaceae</taxon>
        <taxon>Geosporobacter</taxon>
    </lineage>
</organism>
<evidence type="ECO:0000313" key="20">
    <source>
        <dbReference type="Proteomes" id="UP000095743"/>
    </source>
</evidence>
<evidence type="ECO:0000256" key="16">
    <source>
        <dbReference type="NCBIfam" id="TIGR00560"/>
    </source>
</evidence>
<evidence type="ECO:0000256" key="8">
    <source>
        <dbReference type="ARBA" id="ARBA00022679"/>
    </source>
</evidence>
<comment type="pathway">
    <text evidence="3">Phospholipid metabolism; phosphatidylglycerol biosynthesis; phosphatidylglycerol from CDP-diacylglycerol: step 1/2.</text>
</comment>
<keyword evidence="13" id="KW-0594">Phospholipid biosynthesis</keyword>
<comment type="subcellular location">
    <subcellularLocation>
        <location evidence="2">Membrane</location>
        <topology evidence="2">Multi-pass membrane protein</topology>
    </subcellularLocation>
</comment>
<dbReference type="InterPro" id="IPR004570">
    <property type="entry name" value="Phosphatidylglycerol_P_synth"/>
</dbReference>
<dbReference type="AlphaFoldDB" id="A0A1D8GCU3"/>
<keyword evidence="14" id="KW-1208">Phospholipid metabolism</keyword>
<evidence type="ECO:0000256" key="5">
    <source>
        <dbReference type="ARBA" id="ARBA00013170"/>
    </source>
</evidence>
<feature type="transmembrane region" description="Helical" evidence="18">
    <location>
        <begin position="7"/>
        <end position="27"/>
    </location>
</feature>
<dbReference type="PROSITE" id="PS00379">
    <property type="entry name" value="CDP_ALCOHOL_P_TRANSF"/>
    <property type="match status" value="1"/>
</dbReference>
<dbReference type="GO" id="GO:0016020">
    <property type="term" value="C:membrane"/>
    <property type="evidence" value="ECO:0007669"/>
    <property type="project" value="UniProtKB-SubCell"/>
</dbReference>
<dbReference type="Pfam" id="PF01066">
    <property type="entry name" value="CDP-OH_P_transf"/>
    <property type="match status" value="1"/>
</dbReference>
<sequence>MKKASENIWNLANILTILRIALIPIYVAAYIKGYQYAAFIVFLAASLTDLLDGRIARKYNWVTNLGKLMDPIADKLMCLAVLISLTASRKVHCIPVILVIVKELLMLIGGSYLLSRGIVVQSQIIGKAAQWLLITALCLCFFHDFFTIWVLPLDVILLWIAVIMALLALIFYAIDASKAARDRRSIQ</sequence>
<dbReference type="OrthoDB" id="9796672at2"/>
<dbReference type="EC" id="2.7.8.5" evidence="5 16"/>
<dbReference type="InterPro" id="IPR048254">
    <property type="entry name" value="CDP_ALCOHOL_P_TRANSF_CS"/>
</dbReference>
<dbReference type="UniPathway" id="UPA00084">
    <property type="reaction ID" value="UER00503"/>
</dbReference>
<evidence type="ECO:0000256" key="12">
    <source>
        <dbReference type="ARBA" id="ARBA00023136"/>
    </source>
</evidence>
<evidence type="ECO:0000256" key="17">
    <source>
        <dbReference type="RuleBase" id="RU003750"/>
    </source>
</evidence>
<dbReference type="KEGG" id="gfe:Gferi_03535"/>
<dbReference type="Proteomes" id="UP000095743">
    <property type="component" value="Chromosome"/>
</dbReference>